<dbReference type="SUPFAM" id="SSF49899">
    <property type="entry name" value="Concanavalin A-like lectins/glucanases"/>
    <property type="match status" value="1"/>
</dbReference>
<protein>
    <submittedName>
        <fullName evidence="1">Uncharacterized protein</fullName>
    </submittedName>
</protein>
<dbReference type="Proteomes" id="UP000184233">
    <property type="component" value="Unassembled WGS sequence"/>
</dbReference>
<reference evidence="1 2" key="1">
    <citation type="submission" date="2016-09" db="EMBL/GenBank/DDBJ databases">
        <title>Genome-resolved meta-omics ties microbial dynamics to process performance in biotechnology for thiocyanate degradation.</title>
        <authorList>
            <person name="Kantor R.S."/>
            <person name="Huddy R.J."/>
            <person name="Iyer R."/>
            <person name="Thomas B.C."/>
            <person name="Brown C.T."/>
            <person name="Anantharaman K."/>
            <person name="Tringe S."/>
            <person name="Hettich R.L."/>
            <person name="Harrison S.T."/>
            <person name="Banfield J.F."/>
        </authorList>
    </citation>
    <scope>NUCLEOTIDE SEQUENCE [LARGE SCALE GENOMIC DNA]</scope>
    <source>
        <strain evidence="1">59-99</strain>
    </source>
</reference>
<sequence>MVWKDFEGEDYHAAGTTRIDGGTVVLTETQPYSDGAVWSRKQVEGMGGFATTFTFRMTNGNDNELPDGSLPGADGIVFVVQNSGPTALGKSGEGIGYEGMPKTLAVEFDTYLNPARRDVSSARHWSSIVSISQVCWDSVRPARPGWALRPRRASPSNVMNCCHGA</sequence>
<dbReference type="InterPro" id="IPR056573">
    <property type="entry name" value="Lectin_L-type_dom"/>
</dbReference>
<dbReference type="Gene3D" id="2.60.120.200">
    <property type="match status" value="1"/>
</dbReference>
<accession>A0A1M3KWU4</accession>
<name>A0A1M3KWU4_9BACT</name>
<dbReference type="STRING" id="1895771.BGO89_10145"/>
<dbReference type="CDD" id="cd01951">
    <property type="entry name" value="lectin_L-type"/>
    <property type="match status" value="1"/>
</dbReference>
<comment type="caution">
    <text evidence="1">The sequence shown here is derived from an EMBL/GenBank/DDBJ whole genome shotgun (WGS) entry which is preliminary data.</text>
</comment>
<dbReference type="AlphaFoldDB" id="A0A1M3KWU4"/>
<organism evidence="1 2">
    <name type="scientific">Candidatus Kapaibacterium thiocyanatum</name>
    <dbReference type="NCBI Taxonomy" id="1895771"/>
    <lineage>
        <taxon>Bacteria</taxon>
        <taxon>Pseudomonadati</taxon>
        <taxon>Candidatus Kapaibacteriota</taxon>
        <taxon>Candidatus Kapaibacteriia</taxon>
        <taxon>Candidatus Kapaibacteriales</taxon>
        <taxon>Candidatus Kapaibacteriaceae</taxon>
        <taxon>Candidatus Kapaibacterium</taxon>
    </lineage>
</organism>
<gene>
    <name evidence="1" type="ORF">BGO89_10145</name>
</gene>
<dbReference type="PROSITE" id="PS00307">
    <property type="entry name" value="LECTIN_LEGUME_BETA"/>
    <property type="match status" value="1"/>
</dbReference>
<evidence type="ECO:0000313" key="2">
    <source>
        <dbReference type="Proteomes" id="UP000184233"/>
    </source>
</evidence>
<evidence type="ECO:0000313" key="1">
    <source>
        <dbReference type="EMBL" id="OJX56878.1"/>
    </source>
</evidence>
<dbReference type="EMBL" id="MKVH01000024">
    <property type="protein sequence ID" value="OJX56878.1"/>
    <property type="molecule type" value="Genomic_DNA"/>
</dbReference>
<dbReference type="InterPro" id="IPR013320">
    <property type="entry name" value="ConA-like_dom_sf"/>
</dbReference>
<proteinExistence type="predicted"/>
<dbReference type="InterPro" id="IPR019825">
    <property type="entry name" value="Lectin_legB_Mn/Ca_BS"/>
</dbReference>